<protein>
    <recommendedName>
        <fullName evidence="4">Exo-alpha-sialidase</fullName>
    </recommendedName>
</protein>
<dbReference type="Proteomes" id="UP001596087">
    <property type="component" value="Unassembled WGS sequence"/>
</dbReference>
<feature type="chain" id="PRO_5046753022" description="Exo-alpha-sialidase" evidence="1">
    <location>
        <begin position="34"/>
        <end position="470"/>
    </location>
</feature>
<keyword evidence="1" id="KW-0732">Signal</keyword>
<organism evidence="2 3">
    <name type="scientific">Nocardioides taihuensis</name>
    <dbReference type="NCBI Taxonomy" id="1835606"/>
    <lineage>
        <taxon>Bacteria</taxon>
        <taxon>Bacillati</taxon>
        <taxon>Actinomycetota</taxon>
        <taxon>Actinomycetes</taxon>
        <taxon>Propionibacteriales</taxon>
        <taxon>Nocardioidaceae</taxon>
        <taxon>Nocardioides</taxon>
    </lineage>
</organism>
<evidence type="ECO:0000256" key="1">
    <source>
        <dbReference type="SAM" id="SignalP"/>
    </source>
</evidence>
<evidence type="ECO:0000313" key="2">
    <source>
        <dbReference type="EMBL" id="MFC5179353.1"/>
    </source>
</evidence>
<name>A0ABW0BQC7_9ACTN</name>
<keyword evidence="3" id="KW-1185">Reference proteome</keyword>
<reference evidence="3" key="1">
    <citation type="journal article" date="2019" name="Int. J. Syst. Evol. Microbiol.">
        <title>The Global Catalogue of Microorganisms (GCM) 10K type strain sequencing project: providing services to taxonomists for standard genome sequencing and annotation.</title>
        <authorList>
            <consortium name="The Broad Institute Genomics Platform"/>
            <consortium name="The Broad Institute Genome Sequencing Center for Infectious Disease"/>
            <person name="Wu L."/>
            <person name="Ma J."/>
        </authorList>
    </citation>
    <scope>NUCLEOTIDE SEQUENCE [LARGE SCALE GENOMIC DNA]</scope>
    <source>
        <strain evidence="3">DFY41</strain>
    </source>
</reference>
<feature type="signal peptide" evidence="1">
    <location>
        <begin position="1"/>
        <end position="33"/>
    </location>
</feature>
<gene>
    <name evidence="2" type="ORF">ACFPGP_21910</name>
</gene>
<proteinExistence type="predicted"/>
<dbReference type="EMBL" id="JBHSKD010000027">
    <property type="protein sequence ID" value="MFC5179353.1"/>
    <property type="molecule type" value="Genomic_DNA"/>
</dbReference>
<sequence length="470" mass="50296">MTAQQRRPRRSANAGLAVAAITLTLAVTPAAVAHRTSTAHASGLAAPRSAVVSRGLLGTWTQTWTDPVKISEPTDVSENVAIDGSGAGVVVTWSPRDANLLARIYRPGTGWGDIIDTPESSNSILYVHAAMAPDGQVCLSYEERRYAGNVMCDAGDGVIGEEFSQDHPISVSVSSTGVFTAAWWDANDAGERQVWASQRPSGAGQTWSEPVQLNTAGHETGIRPQVVPGNAAQASVIWPDRLVADTGPSQVVVRTQRPDGTWTDQVPVAPAGMRDVVSALRPDGDLVVAYRQPHEGPLDVRERDGMTWGEPVRVRDVSRKVDQRTELTLAVGGREVTALAWEADLHATPKYRPFVKATVGRSGDFSRPVSLSEGWEYSWLQQVVVTGKGTVVSAWWSDGRGGSRYLGGYHARAWTARRGWSRVTAIGGNNTEGWSVVFPALAIGPSSNAWYAHVAGQRPTVRVSHTSGTG</sequence>
<evidence type="ECO:0000313" key="3">
    <source>
        <dbReference type="Proteomes" id="UP001596087"/>
    </source>
</evidence>
<dbReference type="RefSeq" id="WP_378593417.1">
    <property type="nucleotide sequence ID" value="NZ_JBHSKD010000027.1"/>
</dbReference>
<comment type="caution">
    <text evidence="2">The sequence shown here is derived from an EMBL/GenBank/DDBJ whole genome shotgun (WGS) entry which is preliminary data.</text>
</comment>
<accession>A0ABW0BQC7</accession>
<evidence type="ECO:0008006" key="4">
    <source>
        <dbReference type="Google" id="ProtNLM"/>
    </source>
</evidence>